<dbReference type="Proteomes" id="UP000317039">
    <property type="component" value="Chromosome"/>
</dbReference>
<protein>
    <submittedName>
        <fullName evidence="2">VOC family protein</fullName>
    </submittedName>
</protein>
<dbReference type="AlphaFoldDB" id="A0A516NI88"/>
<dbReference type="EMBL" id="CP041695">
    <property type="protein sequence ID" value="QDP78628.1"/>
    <property type="molecule type" value="Genomic_DNA"/>
</dbReference>
<dbReference type="CDD" id="cd06588">
    <property type="entry name" value="PhnB_like"/>
    <property type="match status" value="1"/>
</dbReference>
<accession>A0A516NI88</accession>
<reference evidence="2 3" key="1">
    <citation type="submission" date="2019-07" db="EMBL/GenBank/DDBJ databases">
        <title>Complete Genome Sequence and Methylome Analysis of Nocardia otitidis-caviarum NEB252.</title>
        <authorList>
            <person name="Fomenkov A."/>
            <person name="Anton B.P."/>
            <person name="Vincze T."/>
            <person name="Roberts R.J."/>
        </authorList>
    </citation>
    <scope>NUCLEOTIDE SEQUENCE [LARGE SCALE GENOMIC DNA]</scope>
    <source>
        <strain evidence="2 3">NEB252</strain>
    </source>
</reference>
<dbReference type="PANTHER" id="PTHR33990:SF2">
    <property type="entry name" value="PHNB-LIKE DOMAIN-CONTAINING PROTEIN"/>
    <property type="match status" value="1"/>
</dbReference>
<dbReference type="GeneID" id="80332260"/>
<proteinExistence type="predicted"/>
<evidence type="ECO:0000313" key="2">
    <source>
        <dbReference type="EMBL" id="QDP78628.1"/>
    </source>
</evidence>
<sequence length="160" mass="17703">MSGIGICLWFDDEGEEAARYYTAIFKNSKITSVVPYGDAFPGKAGDTMLVEFELNGQRITALNGGKMDWSFNEAISLMIDCEDQAEVDHYWNALTADGGQEGPCGWLKDKYGVSWQITPKRYYELADPTDPARADRVNKALESMKKIDLATLEQAAAAES</sequence>
<dbReference type="InterPro" id="IPR029068">
    <property type="entry name" value="Glyas_Bleomycin-R_OHBP_Dase"/>
</dbReference>
<feature type="domain" description="PhnB-like" evidence="1">
    <location>
        <begin position="4"/>
        <end position="118"/>
    </location>
</feature>
<dbReference type="PIRSF" id="PIRSF021700">
    <property type="entry name" value="3_dmu_93_MTrfase"/>
    <property type="match status" value="1"/>
</dbReference>
<name>A0A516NI88_9NOCA</name>
<evidence type="ECO:0000313" key="3">
    <source>
        <dbReference type="Proteomes" id="UP000317039"/>
    </source>
</evidence>
<gene>
    <name evidence="2" type="ORF">FOH10_07610</name>
</gene>
<evidence type="ECO:0000259" key="1">
    <source>
        <dbReference type="Pfam" id="PF06983"/>
    </source>
</evidence>
<dbReference type="PANTHER" id="PTHR33990">
    <property type="entry name" value="PROTEIN YJDN-RELATED"/>
    <property type="match status" value="1"/>
</dbReference>
<dbReference type="InterPro" id="IPR028973">
    <property type="entry name" value="PhnB-like"/>
</dbReference>
<dbReference type="InterPro" id="IPR009725">
    <property type="entry name" value="3_dmu_93_MTrfase"/>
</dbReference>
<organism evidence="2 3">
    <name type="scientific">Nocardia otitidiscaviarum</name>
    <dbReference type="NCBI Taxonomy" id="1823"/>
    <lineage>
        <taxon>Bacteria</taxon>
        <taxon>Bacillati</taxon>
        <taxon>Actinomycetota</taxon>
        <taxon>Actinomycetes</taxon>
        <taxon>Mycobacteriales</taxon>
        <taxon>Nocardiaceae</taxon>
        <taxon>Nocardia</taxon>
    </lineage>
</organism>
<dbReference type="RefSeq" id="WP_143980190.1">
    <property type="nucleotide sequence ID" value="NZ_CP041695.1"/>
</dbReference>
<dbReference type="Pfam" id="PF06983">
    <property type="entry name" value="3-dmu-9_3-mt"/>
    <property type="match status" value="1"/>
</dbReference>
<dbReference type="Gene3D" id="3.10.180.10">
    <property type="entry name" value="2,3-Dihydroxybiphenyl 1,2-Dioxygenase, domain 1"/>
    <property type="match status" value="1"/>
</dbReference>
<dbReference type="KEGG" id="nod:FOH10_07610"/>
<dbReference type="SUPFAM" id="SSF54593">
    <property type="entry name" value="Glyoxalase/Bleomycin resistance protein/Dihydroxybiphenyl dioxygenase"/>
    <property type="match status" value="1"/>
</dbReference>